<dbReference type="AlphaFoldDB" id="A0A1G6G5H1"/>
<dbReference type="InterPro" id="IPR013783">
    <property type="entry name" value="Ig-like_fold"/>
</dbReference>
<evidence type="ECO:0008006" key="3">
    <source>
        <dbReference type="Google" id="ProtNLM"/>
    </source>
</evidence>
<dbReference type="Pfam" id="PF07610">
    <property type="entry name" value="DUF1573"/>
    <property type="match status" value="1"/>
</dbReference>
<protein>
    <recommendedName>
        <fullName evidence="3">DUF1573 domain-containing protein</fullName>
    </recommendedName>
</protein>
<dbReference type="Proteomes" id="UP000183670">
    <property type="component" value="Unassembled WGS sequence"/>
</dbReference>
<name>A0A1G6G5H1_BACOV</name>
<organism evidence="1 2">
    <name type="scientific">Bacteroides ovatus</name>
    <dbReference type="NCBI Taxonomy" id="28116"/>
    <lineage>
        <taxon>Bacteria</taxon>
        <taxon>Pseudomonadati</taxon>
        <taxon>Bacteroidota</taxon>
        <taxon>Bacteroidia</taxon>
        <taxon>Bacteroidales</taxon>
        <taxon>Bacteroidaceae</taxon>
        <taxon>Bacteroides</taxon>
    </lineage>
</organism>
<dbReference type="Gene3D" id="2.60.40.10">
    <property type="entry name" value="Immunoglobulins"/>
    <property type="match status" value="1"/>
</dbReference>
<evidence type="ECO:0000313" key="2">
    <source>
        <dbReference type="Proteomes" id="UP000183670"/>
    </source>
</evidence>
<accession>A0A1G6G5H1</accession>
<dbReference type="EMBL" id="FMYE01000019">
    <property type="protein sequence ID" value="SDB77248.1"/>
    <property type="molecule type" value="Genomic_DNA"/>
</dbReference>
<dbReference type="InterPro" id="IPR011467">
    <property type="entry name" value="DUF1573"/>
</dbReference>
<reference evidence="1 2" key="1">
    <citation type="submission" date="2016-10" db="EMBL/GenBank/DDBJ databases">
        <authorList>
            <person name="de Groot N.N."/>
        </authorList>
    </citation>
    <scope>NUCLEOTIDE SEQUENCE [LARGE SCALE GENOMIC DNA]</scope>
    <source>
        <strain evidence="1 2">NLAE-zl-C500</strain>
    </source>
</reference>
<gene>
    <name evidence="1" type="ORF">SAMN05192581_101920</name>
</gene>
<sequence>MATMNKSIFYIFLLTALPLCLTGCRKEVRPTSMTIKDSIRHYYPIKQGQQLDIMFTITNTGDAPLIISEMQPSCGCIILDKSSHIIIPEDGIRQFKATYNSIKNVGEVVHRIRIFGNMLPDGRAELKFDVNVVPDADYTRDYEELYQEFNTKNGIVREMVDGKESELGYYVGEP</sequence>
<proteinExistence type="predicted"/>
<evidence type="ECO:0000313" key="1">
    <source>
        <dbReference type="EMBL" id="SDB77248.1"/>
    </source>
</evidence>